<evidence type="ECO:0000313" key="4">
    <source>
        <dbReference type="EMBL" id="KAJ8747168.1"/>
    </source>
</evidence>
<comment type="similarity">
    <text evidence="1">Belongs to the PPR family. PCMP-H subfamily.</text>
</comment>
<gene>
    <name evidence="4" type="ORF">K2173_013151</name>
</gene>
<dbReference type="Proteomes" id="UP001159364">
    <property type="component" value="Unassembled WGS sequence"/>
</dbReference>
<accession>A0AAV8S507</accession>
<dbReference type="Gene3D" id="1.25.40.10">
    <property type="entry name" value="Tetratricopeptide repeat domain"/>
    <property type="match status" value="3"/>
</dbReference>
<protein>
    <recommendedName>
        <fullName evidence="6">Pentatricopeptide repeat-containing protein</fullName>
    </recommendedName>
</protein>
<dbReference type="EMBL" id="JAIWQS010000231">
    <property type="protein sequence ID" value="KAJ8747168.1"/>
    <property type="molecule type" value="Genomic_DNA"/>
</dbReference>
<dbReference type="InterPro" id="IPR046848">
    <property type="entry name" value="E_motif"/>
</dbReference>
<keyword evidence="5" id="KW-1185">Reference proteome</keyword>
<dbReference type="GO" id="GO:0009451">
    <property type="term" value="P:RNA modification"/>
    <property type="evidence" value="ECO:0007669"/>
    <property type="project" value="InterPro"/>
</dbReference>
<evidence type="ECO:0000256" key="2">
    <source>
        <dbReference type="ARBA" id="ARBA00022737"/>
    </source>
</evidence>
<evidence type="ECO:0000313" key="5">
    <source>
        <dbReference type="Proteomes" id="UP001159364"/>
    </source>
</evidence>
<dbReference type="InterPro" id="IPR046960">
    <property type="entry name" value="PPR_At4g14850-like_plant"/>
</dbReference>
<reference evidence="4 5" key="1">
    <citation type="submission" date="2021-09" db="EMBL/GenBank/DDBJ databases">
        <title>Genomic insights and catalytic innovation underlie evolution of tropane alkaloids biosynthesis.</title>
        <authorList>
            <person name="Wang Y.-J."/>
            <person name="Tian T."/>
            <person name="Huang J.-P."/>
            <person name="Huang S.-X."/>
        </authorList>
    </citation>
    <scope>NUCLEOTIDE SEQUENCE [LARGE SCALE GENOMIC DNA]</scope>
    <source>
        <strain evidence="4">KIB-2018</strain>
        <tissue evidence="4">Leaf</tissue>
    </source>
</reference>
<feature type="repeat" description="PPR" evidence="3">
    <location>
        <begin position="208"/>
        <end position="242"/>
    </location>
</feature>
<dbReference type="GO" id="GO:0003723">
    <property type="term" value="F:RNA binding"/>
    <property type="evidence" value="ECO:0007669"/>
    <property type="project" value="InterPro"/>
</dbReference>
<evidence type="ECO:0000256" key="3">
    <source>
        <dbReference type="PROSITE-ProRule" id="PRU00708"/>
    </source>
</evidence>
<dbReference type="SUPFAM" id="SSF48452">
    <property type="entry name" value="TPR-like"/>
    <property type="match status" value="1"/>
</dbReference>
<dbReference type="PANTHER" id="PTHR47926:SF511">
    <property type="entry name" value="PENTATRICOPEPTIDE REPEAT-CONTAINING PROTEIN"/>
    <property type="match status" value="1"/>
</dbReference>
<feature type="repeat" description="PPR" evidence="3">
    <location>
        <begin position="107"/>
        <end position="141"/>
    </location>
</feature>
<dbReference type="Pfam" id="PF13041">
    <property type="entry name" value="PPR_2"/>
    <property type="match status" value="2"/>
</dbReference>
<dbReference type="PROSITE" id="PS51375">
    <property type="entry name" value="PPR"/>
    <property type="match status" value="5"/>
</dbReference>
<feature type="repeat" description="PPR" evidence="3">
    <location>
        <begin position="279"/>
        <end position="309"/>
    </location>
</feature>
<dbReference type="FunFam" id="1.25.40.10:FF:000381">
    <property type="entry name" value="Pentatricopeptide repeat-containing protein"/>
    <property type="match status" value="1"/>
</dbReference>
<dbReference type="InterPro" id="IPR002885">
    <property type="entry name" value="PPR_rpt"/>
</dbReference>
<sequence>MPVKDIVTWNTMLSAFKKTQNPDLVCKYFFGLQEIGLMPCERTVAILLSAFSDAAYSVLVPQIHVLVVCLGLKLSVFVGSALIRAYASAGDHFALGRVFDEIAEKMDVVSWTVMISGYVQDESYTKALKLFRFMVDSGTRPNDFTFSCVLDACSGCSSLLMGQQVHSIILKSGIPGNVYLWTSLFNMYGKCGEIDAAYSIFESMEIKNLVSWNSIIGCYARHGLPTRALAEFERLIKCGVIPDQITFINVLSACAHGGLVTEGEKHFESMSINYGIEAELEHYTCMVDLYGRAGQLEKAEKLIKEMPFMPDVVLWGALLGACGLHSSLELGEFAAEGIRKMEKDHPIAYSMLSKIHGEREQWTNIIELRKIMKERGVRNQKAGSWIESPVDVS</sequence>
<dbReference type="FunFam" id="1.25.40.10:FF:001093">
    <property type="entry name" value="Pentatricopeptide repeat-containing protein At2g34400"/>
    <property type="match status" value="1"/>
</dbReference>
<comment type="caution">
    <text evidence="4">The sequence shown here is derived from an EMBL/GenBank/DDBJ whole genome shotgun (WGS) entry which is preliminary data.</text>
</comment>
<keyword evidence="2" id="KW-0677">Repeat</keyword>
<dbReference type="Pfam" id="PF01535">
    <property type="entry name" value="PPR"/>
    <property type="match status" value="2"/>
</dbReference>
<evidence type="ECO:0008006" key="6">
    <source>
        <dbReference type="Google" id="ProtNLM"/>
    </source>
</evidence>
<dbReference type="Pfam" id="PF20431">
    <property type="entry name" value="E_motif"/>
    <property type="match status" value="1"/>
</dbReference>
<feature type="repeat" description="PPR" evidence="3">
    <location>
        <begin position="177"/>
        <end position="207"/>
    </location>
</feature>
<organism evidence="4 5">
    <name type="scientific">Erythroxylum novogranatense</name>
    <dbReference type="NCBI Taxonomy" id="1862640"/>
    <lineage>
        <taxon>Eukaryota</taxon>
        <taxon>Viridiplantae</taxon>
        <taxon>Streptophyta</taxon>
        <taxon>Embryophyta</taxon>
        <taxon>Tracheophyta</taxon>
        <taxon>Spermatophyta</taxon>
        <taxon>Magnoliopsida</taxon>
        <taxon>eudicotyledons</taxon>
        <taxon>Gunneridae</taxon>
        <taxon>Pentapetalae</taxon>
        <taxon>rosids</taxon>
        <taxon>fabids</taxon>
        <taxon>Malpighiales</taxon>
        <taxon>Erythroxylaceae</taxon>
        <taxon>Erythroxylum</taxon>
    </lineage>
</organism>
<evidence type="ECO:0000256" key="1">
    <source>
        <dbReference type="ARBA" id="ARBA00006643"/>
    </source>
</evidence>
<name>A0AAV8S507_9ROSI</name>
<dbReference type="PANTHER" id="PTHR47926">
    <property type="entry name" value="PENTATRICOPEPTIDE REPEAT-CONTAINING PROTEIN"/>
    <property type="match status" value="1"/>
</dbReference>
<dbReference type="NCBIfam" id="TIGR00756">
    <property type="entry name" value="PPR"/>
    <property type="match status" value="4"/>
</dbReference>
<dbReference type="AlphaFoldDB" id="A0AAV8S507"/>
<dbReference type="InterPro" id="IPR011990">
    <property type="entry name" value="TPR-like_helical_dom_sf"/>
</dbReference>
<feature type="repeat" description="PPR" evidence="3">
    <location>
        <begin position="5"/>
        <end position="39"/>
    </location>
</feature>
<proteinExistence type="inferred from homology"/>